<dbReference type="CDD" id="cd02440">
    <property type="entry name" value="AdoMet_MTases"/>
    <property type="match status" value="1"/>
</dbReference>
<dbReference type="SUPFAM" id="SSF53335">
    <property type="entry name" value="S-adenosyl-L-methionine-dependent methyltransferases"/>
    <property type="match status" value="1"/>
</dbReference>
<dbReference type="OrthoDB" id="66144at2759"/>
<evidence type="ECO:0000259" key="5">
    <source>
        <dbReference type="Pfam" id="PF08123"/>
    </source>
</evidence>
<name>A0A8H7PPK2_9FUNG</name>
<comment type="similarity">
    <text evidence="1">Belongs to the ANT/ATPSC lysine N-methyltransferase family.</text>
</comment>
<dbReference type="InterPro" id="IPR025789">
    <property type="entry name" value="DOT1_dom"/>
</dbReference>
<protein>
    <recommendedName>
        <fullName evidence="5">DOT1 domain-containing protein</fullName>
    </recommendedName>
</protein>
<dbReference type="EMBL" id="JAEPRA010000012">
    <property type="protein sequence ID" value="KAG2177595.1"/>
    <property type="molecule type" value="Genomic_DNA"/>
</dbReference>
<dbReference type="PANTHER" id="PTHR13610">
    <property type="entry name" value="METHYLTRANSFERASE DOMAIN-CONTAINING PROTEIN"/>
    <property type="match status" value="1"/>
</dbReference>
<dbReference type="GO" id="GO:1905706">
    <property type="term" value="P:regulation of mitochondrial ATP synthesis coupled proton transport"/>
    <property type="evidence" value="ECO:0007669"/>
    <property type="project" value="TreeGrafter"/>
</dbReference>
<reference evidence="6" key="1">
    <citation type="submission" date="2020-12" db="EMBL/GenBank/DDBJ databases">
        <title>Metabolic potential, ecology and presence of endohyphal bacteria is reflected in genomic diversity of Mucoromycotina.</title>
        <authorList>
            <person name="Muszewska A."/>
            <person name="Okrasinska A."/>
            <person name="Steczkiewicz K."/>
            <person name="Drgas O."/>
            <person name="Orlowska M."/>
            <person name="Perlinska-Lenart U."/>
            <person name="Aleksandrzak-Piekarczyk T."/>
            <person name="Szatraj K."/>
            <person name="Zielenkiewicz U."/>
            <person name="Pilsyk S."/>
            <person name="Malc E."/>
            <person name="Mieczkowski P."/>
            <person name="Kruszewska J.S."/>
            <person name="Biernat P."/>
            <person name="Pawlowska J."/>
        </authorList>
    </citation>
    <scope>NUCLEOTIDE SEQUENCE</scope>
    <source>
        <strain evidence="6">WA0000051536</strain>
    </source>
</reference>
<keyword evidence="4" id="KW-0949">S-adenosyl-L-methionine</keyword>
<dbReference type="InterPro" id="IPR026170">
    <property type="entry name" value="FAM173A/B"/>
</dbReference>
<dbReference type="InterPro" id="IPR029063">
    <property type="entry name" value="SAM-dependent_MTases_sf"/>
</dbReference>
<dbReference type="Pfam" id="PF08123">
    <property type="entry name" value="DOT1"/>
    <property type="match status" value="1"/>
</dbReference>
<evidence type="ECO:0000256" key="1">
    <source>
        <dbReference type="ARBA" id="ARBA00010633"/>
    </source>
</evidence>
<evidence type="ECO:0000256" key="2">
    <source>
        <dbReference type="ARBA" id="ARBA00022603"/>
    </source>
</evidence>
<keyword evidence="3" id="KW-0808">Transferase</keyword>
<comment type="caution">
    <text evidence="6">The sequence shown here is derived from an EMBL/GenBank/DDBJ whole genome shotgun (WGS) entry which is preliminary data.</text>
</comment>
<organism evidence="6 7">
    <name type="scientific">Umbelopsis vinacea</name>
    <dbReference type="NCBI Taxonomy" id="44442"/>
    <lineage>
        <taxon>Eukaryota</taxon>
        <taxon>Fungi</taxon>
        <taxon>Fungi incertae sedis</taxon>
        <taxon>Mucoromycota</taxon>
        <taxon>Mucoromycotina</taxon>
        <taxon>Umbelopsidomycetes</taxon>
        <taxon>Umbelopsidales</taxon>
        <taxon>Umbelopsidaceae</taxon>
        <taxon>Umbelopsis</taxon>
    </lineage>
</organism>
<dbReference type="PANTHER" id="PTHR13610:SF11">
    <property type="entry name" value="METHYLTRANSFERASE DOMAIN-CONTAINING PROTEIN"/>
    <property type="match status" value="1"/>
</dbReference>
<accession>A0A8H7PPK2</accession>
<dbReference type="GO" id="GO:0032259">
    <property type="term" value="P:methylation"/>
    <property type="evidence" value="ECO:0007669"/>
    <property type="project" value="UniProtKB-KW"/>
</dbReference>
<dbReference type="AlphaFoldDB" id="A0A8H7PPK2"/>
<evidence type="ECO:0000256" key="3">
    <source>
        <dbReference type="ARBA" id="ARBA00022679"/>
    </source>
</evidence>
<dbReference type="GO" id="GO:0031151">
    <property type="term" value="F:histone H3K79 methyltransferase activity"/>
    <property type="evidence" value="ECO:0007669"/>
    <property type="project" value="InterPro"/>
</dbReference>
<dbReference type="GO" id="GO:0005739">
    <property type="term" value="C:mitochondrion"/>
    <property type="evidence" value="ECO:0007669"/>
    <property type="project" value="TreeGrafter"/>
</dbReference>
<sequence length="193" mass="22338">MERFEDVYKESDDFHNDQEDMFPAYIDGVDTTCAPYCPSSANRIYRALSMVNVQPSDHVMDMGSGDGRVCAAAVGEFNAARAVGIETEDYLIEKSWELAKRIMPQDKLDRLEFIQGDFLAPSLASTIKDPRLSVIFLYLLPEFNHLYKDFLIEHYERGTRIVSFTFDLKDIKELQLQQRDELEGIFIYQKLKQ</sequence>
<evidence type="ECO:0000313" key="7">
    <source>
        <dbReference type="Proteomes" id="UP000612746"/>
    </source>
</evidence>
<dbReference type="Proteomes" id="UP000612746">
    <property type="component" value="Unassembled WGS sequence"/>
</dbReference>
<evidence type="ECO:0000256" key="4">
    <source>
        <dbReference type="ARBA" id="ARBA00022691"/>
    </source>
</evidence>
<dbReference type="Gene3D" id="3.40.50.150">
    <property type="entry name" value="Vaccinia Virus protein VP39"/>
    <property type="match status" value="1"/>
</dbReference>
<evidence type="ECO:0000313" key="6">
    <source>
        <dbReference type="EMBL" id="KAG2177595.1"/>
    </source>
</evidence>
<proteinExistence type="inferred from homology"/>
<keyword evidence="2" id="KW-0489">Methyltransferase</keyword>
<keyword evidence="7" id="KW-1185">Reference proteome</keyword>
<feature type="domain" description="DOT1" evidence="5">
    <location>
        <begin position="42"/>
        <end position="166"/>
    </location>
</feature>
<gene>
    <name evidence="6" type="ORF">INT44_008107</name>
</gene>